<comment type="caution">
    <text evidence="2">The sequence shown here is derived from an EMBL/GenBank/DDBJ whole genome shotgun (WGS) entry which is preliminary data.</text>
</comment>
<gene>
    <name evidence="2" type="ORF">CWD94_14710</name>
</gene>
<organism evidence="2 3">
    <name type="scientific">Lysinibacillus xylanilyticus</name>
    <dbReference type="NCBI Taxonomy" id="582475"/>
    <lineage>
        <taxon>Bacteria</taxon>
        <taxon>Bacillati</taxon>
        <taxon>Bacillota</taxon>
        <taxon>Bacilli</taxon>
        <taxon>Bacillales</taxon>
        <taxon>Bacillaceae</taxon>
        <taxon>Lysinibacillus</taxon>
    </lineage>
</organism>
<evidence type="ECO:0000256" key="1">
    <source>
        <dbReference type="SAM" id="Phobius"/>
    </source>
</evidence>
<evidence type="ECO:0000313" key="2">
    <source>
        <dbReference type="EMBL" id="PJO43199.1"/>
    </source>
</evidence>
<keyword evidence="1" id="KW-1133">Transmembrane helix</keyword>
<name>A0A2M9Q550_9BACI</name>
<dbReference type="EMBL" id="PHQY01000646">
    <property type="protein sequence ID" value="PJO43199.1"/>
    <property type="molecule type" value="Genomic_DNA"/>
</dbReference>
<reference evidence="2 3" key="1">
    <citation type="submission" date="2017-11" db="EMBL/GenBank/DDBJ databases">
        <title>Bacterial isolate from king chilli rhizosphere.</title>
        <authorList>
            <person name="Takhelmayum P."/>
            <person name="Sarangthem I."/>
        </authorList>
    </citation>
    <scope>NUCLEOTIDE SEQUENCE [LARGE SCALE GENOMIC DNA]</scope>
    <source>
        <strain evidence="3">t26</strain>
    </source>
</reference>
<dbReference type="AlphaFoldDB" id="A0A2M9Q550"/>
<proteinExistence type="predicted"/>
<dbReference type="Proteomes" id="UP000232101">
    <property type="component" value="Unassembled WGS sequence"/>
</dbReference>
<dbReference type="Pfam" id="PF10990">
    <property type="entry name" value="DUF2809"/>
    <property type="match status" value="1"/>
</dbReference>
<keyword evidence="1" id="KW-0472">Membrane</keyword>
<accession>A0A2M9Q550</accession>
<dbReference type="InterPro" id="IPR021257">
    <property type="entry name" value="DUF2809"/>
</dbReference>
<feature type="transmembrane region" description="Helical" evidence="1">
    <location>
        <begin position="7"/>
        <end position="23"/>
    </location>
</feature>
<keyword evidence="1" id="KW-0812">Transmembrane</keyword>
<sequence>MQYRNMRIAYLIAIVITILLGLFSRKWGILLPSFVAQNAGDMLWAMMVYFGFRLLLVSKSTLTAIWLSFFFSFGIEFSQLYQEDWINQIRGTTLGALILGKGFLAEDLVRYTVGIIVASVLDKVTLKFLFRN</sequence>
<evidence type="ECO:0000313" key="3">
    <source>
        <dbReference type="Proteomes" id="UP000232101"/>
    </source>
</evidence>
<protein>
    <submittedName>
        <fullName evidence="2">DUF2809 domain-containing protein</fullName>
    </submittedName>
</protein>
<dbReference type="STRING" id="582475.ACZ11_06950"/>